<accession>X1FK27</accession>
<protein>
    <submittedName>
        <fullName evidence="1">Uncharacterized protein</fullName>
    </submittedName>
</protein>
<reference evidence="1" key="1">
    <citation type="journal article" date="2014" name="Front. Microbiol.">
        <title>High frequency of phylogenetically diverse reductive dehalogenase-homologous genes in deep subseafloor sedimentary metagenomes.</title>
        <authorList>
            <person name="Kawai M."/>
            <person name="Futagami T."/>
            <person name="Toyoda A."/>
            <person name="Takaki Y."/>
            <person name="Nishi S."/>
            <person name="Hori S."/>
            <person name="Arai W."/>
            <person name="Tsubouchi T."/>
            <person name="Morono Y."/>
            <person name="Uchiyama I."/>
            <person name="Ito T."/>
            <person name="Fujiyama A."/>
            <person name="Inagaki F."/>
            <person name="Takami H."/>
        </authorList>
    </citation>
    <scope>NUCLEOTIDE SEQUENCE</scope>
    <source>
        <strain evidence="1">Expedition CK06-06</strain>
    </source>
</reference>
<dbReference type="EMBL" id="BARU01000477">
    <property type="protein sequence ID" value="GAH21128.1"/>
    <property type="molecule type" value="Genomic_DNA"/>
</dbReference>
<evidence type="ECO:0000313" key="1">
    <source>
        <dbReference type="EMBL" id="GAH21128.1"/>
    </source>
</evidence>
<organism evidence="1">
    <name type="scientific">marine sediment metagenome</name>
    <dbReference type="NCBI Taxonomy" id="412755"/>
    <lineage>
        <taxon>unclassified sequences</taxon>
        <taxon>metagenomes</taxon>
        <taxon>ecological metagenomes</taxon>
    </lineage>
</organism>
<proteinExistence type="predicted"/>
<name>X1FK27_9ZZZZ</name>
<sequence length="84" mass="9813">MWKYHKNTMISRIKAGKAQAAAFPVDLEMIKAIQTGSREALKIFKRLTEKQFLKLKKLMNALEPILPEETKTIWKFLETVHEVL</sequence>
<dbReference type="AlphaFoldDB" id="X1FK27"/>
<comment type="caution">
    <text evidence="1">The sequence shown here is derived from an EMBL/GenBank/DDBJ whole genome shotgun (WGS) entry which is preliminary data.</text>
</comment>
<gene>
    <name evidence="1" type="ORF">S03H2_01595</name>
</gene>